<comment type="similarity">
    <text evidence="1 5">Belongs to the pyridoxamine 5'-phosphate oxidase family.</text>
</comment>
<feature type="binding site" evidence="5">
    <location>
        <position position="378"/>
    </location>
    <ligand>
        <name>FMN</name>
        <dbReference type="ChEBI" id="CHEBI:58210"/>
    </ligand>
</feature>
<keyword evidence="2 5" id="KW-0285">Flavoprotein</keyword>
<comment type="catalytic activity">
    <reaction evidence="5">
        <text>pyridoxine 5'-phosphate + O2 = pyridoxal 5'-phosphate + H2O2</text>
        <dbReference type="Rhea" id="RHEA:15149"/>
        <dbReference type="ChEBI" id="CHEBI:15379"/>
        <dbReference type="ChEBI" id="CHEBI:16240"/>
        <dbReference type="ChEBI" id="CHEBI:58589"/>
        <dbReference type="ChEBI" id="CHEBI:597326"/>
        <dbReference type="EC" id="1.4.3.5"/>
    </reaction>
</comment>
<dbReference type="NCBIfam" id="NF004231">
    <property type="entry name" value="PRK05679.1"/>
    <property type="match status" value="1"/>
</dbReference>
<name>A0ABT2D2D3_9BURK</name>
<evidence type="ECO:0000256" key="2">
    <source>
        <dbReference type="ARBA" id="ARBA00022630"/>
    </source>
</evidence>
<protein>
    <recommendedName>
        <fullName evidence="5">Pyridoxine/pyridoxamine 5'-phosphate oxidase</fullName>
        <ecNumber evidence="5">1.4.3.5</ecNumber>
    </recommendedName>
    <alternativeName>
        <fullName evidence="5">PNP/PMP oxidase</fullName>
        <shortName evidence="5">PNPOx</shortName>
    </alternativeName>
    <alternativeName>
        <fullName evidence="5">Pyridoxal 5'-phosphate synthase</fullName>
    </alternativeName>
</protein>
<dbReference type="InterPro" id="IPR019576">
    <property type="entry name" value="Pyridoxamine_oxidase_dimer_C"/>
</dbReference>
<feature type="binding site" evidence="5">
    <location>
        <begin position="324"/>
        <end position="325"/>
    </location>
    <ligand>
        <name>FMN</name>
        <dbReference type="ChEBI" id="CHEBI:58210"/>
    </ligand>
</feature>
<feature type="binding site" evidence="5">
    <location>
        <position position="311"/>
    </location>
    <ligand>
        <name>substrate</name>
    </ligand>
</feature>
<feature type="binding site" evidence="5">
    <location>
        <position position="250"/>
    </location>
    <ligand>
        <name>substrate</name>
    </ligand>
</feature>
<keyword evidence="3 5" id="KW-0288">FMN</keyword>
<accession>A0ABT2D2D3</accession>
<dbReference type="Proteomes" id="UP001204621">
    <property type="component" value="Unassembled WGS sequence"/>
</dbReference>
<feature type="binding site" evidence="5">
    <location>
        <position position="315"/>
    </location>
    <ligand>
        <name>substrate</name>
    </ligand>
</feature>
<feature type="binding site" evidence="5">
    <location>
        <begin position="260"/>
        <end position="261"/>
    </location>
    <ligand>
        <name>FMN</name>
        <dbReference type="ChEBI" id="CHEBI:58210"/>
    </ligand>
</feature>
<feature type="binding site" evidence="5">
    <location>
        <position position="307"/>
    </location>
    <ligand>
        <name>substrate</name>
    </ligand>
</feature>
<evidence type="ECO:0000313" key="9">
    <source>
        <dbReference type="EMBL" id="MCS0660420.1"/>
    </source>
</evidence>
<comment type="catalytic activity">
    <reaction evidence="5">
        <text>pyridoxamine 5'-phosphate + O2 + H2O = pyridoxal 5'-phosphate + H2O2 + NH4(+)</text>
        <dbReference type="Rhea" id="RHEA:15817"/>
        <dbReference type="ChEBI" id="CHEBI:15377"/>
        <dbReference type="ChEBI" id="CHEBI:15379"/>
        <dbReference type="ChEBI" id="CHEBI:16240"/>
        <dbReference type="ChEBI" id="CHEBI:28938"/>
        <dbReference type="ChEBI" id="CHEBI:58451"/>
        <dbReference type="ChEBI" id="CHEBI:597326"/>
        <dbReference type="EC" id="1.4.3.5"/>
    </reaction>
</comment>
<comment type="caution">
    <text evidence="9">The sequence shown here is derived from an EMBL/GenBank/DDBJ whole genome shotgun (WGS) entry which is preliminary data.</text>
</comment>
<sequence length="396" mass="44680">MQNLLPEAAPGFDQPIAVLKHCHGRIRKQLATLDKLLAHLPAHGADQQAQQAATSILNYFDKAAHLHHEDEERDLIPTLRAVATGEDAATLDALVPSILQDHQEMDALWNALRPELQLIAEGSGRSLSADNARRFAERYTGHMEREETMIAPMALRLFSPEQMERMGQSMQARRGIGEAAPVAVGARVADLRKDYGQASLSEEDVDEDPVDQFAAWFEEALKAEVNEPNAMTLSTVAPDGRPSSRIVLIKHFDERGFVWYTNYDSQKGKQLSANPFAALLFFWSELERQVRIEGKVELTSAEESDKYFHSRPLQSRLSAIASHQSAPIASRAALEQNYEAVAGQYGEEPPRPQHWGGFRLVPERIEFWQGRRSRFHDRIVYERQADGSWTRQRLQP</sequence>
<dbReference type="HAMAP" id="MF_01629">
    <property type="entry name" value="PdxH"/>
    <property type="match status" value="1"/>
</dbReference>
<feature type="binding site" evidence="5">
    <location>
        <begin position="374"/>
        <end position="376"/>
    </location>
    <ligand>
        <name>substrate</name>
    </ligand>
</feature>
<organism evidence="9 10">
    <name type="scientific">Massilia terrae</name>
    <dbReference type="NCBI Taxonomy" id="1811224"/>
    <lineage>
        <taxon>Bacteria</taxon>
        <taxon>Pseudomonadati</taxon>
        <taxon>Pseudomonadota</taxon>
        <taxon>Betaproteobacteria</taxon>
        <taxon>Burkholderiales</taxon>
        <taxon>Oxalobacteraceae</taxon>
        <taxon>Telluria group</taxon>
        <taxon>Massilia</taxon>
    </lineage>
</organism>
<dbReference type="EMBL" id="JANUGU010000008">
    <property type="protein sequence ID" value="MCS0660420.1"/>
    <property type="molecule type" value="Genomic_DNA"/>
</dbReference>
<dbReference type="Pfam" id="PF10590">
    <property type="entry name" value="PNP_phzG_C"/>
    <property type="match status" value="1"/>
</dbReference>
<comment type="caution">
    <text evidence="5">Lacks conserved residue(s) required for the propagation of feature annotation.</text>
</comment>
<comment type="pathway">
    <text evidence="5">Cofactor metabolism; pyridoxal 5'-phosphate salvage; pyridoxal 5'-phosphate from pyridoxine 5'-phosphate: step 1/1.</text>
</comment>
<feature type="binding site" evidence="5">
    <location>
        <position position="267"/>
    </location>
    <ligand>
        <name>FMN</name>
        <dbReference type="ChEBI" id="CHEBI:58210"/>
    </ligand>
</feature>
<comment type="function">
    <text evidence="5">Catalyzes the oxidation of either pyridoxine 5'-phosphate (PNP) or pyridoxamine 5'-phosphate (PMP) into pyridoxal 5'-phosphate (PLP).</text>
</comment>
<evidence type="ECO:0000256" key="4">
    <source>
        <dbReference type="ARBA" id="ARBA00023002"/>
    </source>
</evidence>
<dbReference type="SUPFAM" id="SSF50475">
    <property type="entry name" value="FMN-binding split barrel"/>
    <property type="match status" value="1"/>
</dbReference>
<comment type="cofactor">
    <cofactor evidence="5">
        <name>FMN</name>
        <dbReference type="ChEBI" id="CHEBI:58210"/>
    </cofactor>
    <text evidence="5">Binds 1 FMN per subunit.</text>
</comment>
<dbReference type="InterPro" id="IPR011576">
    <property type="entry name" value="Pyridox_Oxase_N"/>
</dbReference>
<feature type="domain" description="Hemerythrin-like" evidence="7">
    <location>
        <begin position="15"/>
        <end position="154"/>
    </location>
</feature>
<feature type="binding site" evidence="5">
    <location>
        <position position="289"/>
    </location>
    <ligand>
        <name>FMN</name>
        <dbReference type="ChEBI" id="CHEBI:58210"/>
    </ligand>
</feature>
<keyword evidence="10" id="KW-1185">Reference proteome</keyword>
<comment type="pathway">
    <text evidence="5">Cofactor metabolism; pyridoxal 5'-phosphate salvage; pyridoxal 5'-phosphate from pyridoxamine 5'-phosphate: step 1/1.</text>
</comment>
<dbReference type="Pfam" id="PF01814">
    <property type="entry name" value="Hemerythrin"/>
    <property type="match status" value="1"/>
</dbReference>
<feature type="domain" description="Pyridoxine 5'-phosphate oxidase dimerisation C-terminal" evidence="8">
    <location>
        <begin position="355"/>
        <end position="396"/>
    </location>
</feature>
<evidence type="ECO:0000256" key="3">
    <source>
        <dbReference type="ARBA" id="ARBA00022643"/>
    </source>
</evidence>
<dbReference type="CDD" id="cd12108">
    <property type="entry name" value="Hr-like"/>
    <property type="match status" value="1"/>
</dbReference>
<comment type="subunit">
    <text evidence="5">Homodimer.</text>
</comment>
<evidence type="ECO:0000256" key="1">
    <source>
        <dbReference type="ARBA" id="ARBA00007301"/>
    </source>
</evidence>
<evidence type="ECO:0000259" key="8">
    <source>
        <dbReference type="Pfam" id="PF10590"/>
    </source>
</evidence>
<keyword evidence="4 5" id="KW-0560">Oxidoreductase</keyword>
<dbReference type="EC" id="1.4.3.5" evidence="5"/>
<dbReference type="PANTHER" id="PTHR10851">
    <property type="entry name" value="PYRIDOXINE-5-PHOSPHATE OXIDASE"/>
    <property type="match status" value="1"/>
</dbReference>
<dbReference type="Pfam" id="PF01243">
    <property type="entry name" value="PNPOx_N"/>
    <property type="match status" value="1"/>
</dbReference>
<dbReference type="PANTHER" id="PTHR10851:SF0">
    <property type="entry name" value="PYRIDOXINE-5'-PHOSPHATE OXIDASE"/>
    <property type="match status" value="1"/>
</dbReference>
<dbReference type="Gene3D" id="1.20.120.520">
    <property type="entry name" value="nmb1532 protein domain like"/>
    <property type="match status" value="1"/>
</dbReference>
<dbReference type="InterPro" id="IPR000659">
    <property type="entry name" value="Pyridox_Oxase"/>
</dbReference>
<keyword evidence="5" id="KW-0664">Pyridoxine biosynthesis</keyword>
<evidence type="ECO:0000313" key="10">
    <source>
        <dbReference type="Proteomes" id="UP001204621"/>
    </source>
</evidence>
<dbReference type="RefSeq" id="WP_258813607.1">
    <property type="nucleotide sequence ID" value="NZ_JANUGU010000008.1"/>
</dbReference>
<dbReference type="NCBIfam" id="TIGR00558">
    <property type="entry name" value="pdxH"/>
    <property type="match status" value="1"/>
</dbReference>
<evidence type="ECO:0000259" key="7">
    <source>
        <dbReference type="Pfam" id="PF01814"/>
    </source>
</evidence>
<gene>
    <name evidence="5 9" type="primary">pdxH</name>
    <name evidence="9" type="ORF">NX778_20290</name>
</gene>
<dbReference type="Gene3D" id="2.30.110.10">
    <property type="entry name" value="Electron Transport, Fmn-binding Protein, Chain A"/>
    <property type="match status" value="1"/>
</dbReference>
<feature type="domain" description="Pyridoxamine 5'-phosphate oxidase N-terminal" evidence="6">
    <location>
        <begin position="217"/>
        <end position="343"/>
    </location>
</feature>
<reference evidence="9 10" key="1">
    <citation type="submission" date="2022-08" db="EMBL/GenBank/DDBJ databases">
        <title>Reclassification of Massilia species as members of the genera Telluria, Duganella, Pseudoduganella, Mokoshia gen. nov. and Zemynaea gen. nov. using orthogonal and non-orthogonal genome-based approaches.</title>
        <authorList>
            <person name="Bowman J.P."/>
        </authorList>
    </citation>
    <scope>NUCLEOTIDE SEQUENCE [LARGE SCALE GENOMIC DNA]</scope>
    <source>
        <strain evidence="9 10">JCM 31606</strain>
    </source>
</reference>
<proteinExistence type="inferred from homology"/>
<dbReference type="GO" id="GO:0004733">
    <property type="term" value="F:pyridoxamine phosphate oxidase activity"/>
    <property type="evidence" value="ECO:0007669"/>
    <property type="project" value="UniProtKB-EC"/>
</dbReference>
<dbReference type="InterPro" id="IPR012312">
    <property type="entry name" value="Hemerythrin-like"/>
</dbReference>
<feature type="binding site" evidence="5">
    <location>
        <position position="368"/>
    </location>
    <ligand>
        <name>FMN</name>
        <dbReference type="ChEBI" id="CHEBI:58210"/>
    </ligand>
</feature>
<evidence type="ECO:0000259" key="6">
    <source>
        <dbReference type="Pfam" id="PF01243"/>
    </source>
</evidence>
<feature type="binding site" evidence="5">
    <location>
        <begin position="245"/>
        <end position="250"/>
    </location>
    <ligand>
        <name>FMN</name>
        <dbReference type="ChEBI" id="CHEBI:58210"/>
    </ligand>
</feature>
<dbReference type="InterPro" id="IPR012349">
    <property type="entry name" value="Split_barrel_FMN-bd"/>
</dbReference>
<evidence type="ECO:0000256" key="5">
    <source>
        <dbReference type="HAMAP-Rule" id="MF_01629"/>
    </source>
</evidence>